<dbReference type="OrthoDB" id="9775118at2"/>
<evidence type="ECO:0000313" key="3">
    <source>
        <dbReference type="EMBL" id="ACZ41417.1"/>
    </source>
</evidence>
<dbReference type="HOGENOM" id="CLU_364811_0_0_0"/>
<feature type="compositionally biased region" description="Acidic residues" evidence="1">
    <location>
        <begin position="133"/>
        <end position="142"/>
    </location>
</feature>
<keyword evidence="2" id="KW-0732">Signal</keyword>
<sequence>MNIKPRLFLRLCLILVLLASVAICMQSPPVKADQPEARLIINEVMSNPITDWNHDGVVNRGDQWVELYRDGGSYVDLDGWIIDDGPGGSLPYRFDSFSTEWRYIVVFSSQTLIDFGQAGDVVRIYKPDGSLSDELEVPEMQDDSSASRYPDGSDSIRVDLVPTPLYPNGSRGVITPPTPTPDPTPTPESMTIDSARRSPAGKLVQIRGTVTAPPNSVGNKRMYVQDYTGGVLVLTASSITGIATGQEVIVTGTMGTYYGEIALRPVDGGIKLTGQSYEVSPMDIRARDIGPRFESRLVRLSGEVSASSKPDLMLVDGSTSIPARVHISSPSTVSWLSPQKGDQLQVTGILSSVNGRYRLVPRFNSDISITRSADLPESKPINYLRTNIAFARTLSTDIPVEVTGIVTTPPNLLGKGTMYVQDTSAGILVTGNLTRLHPGQQVTIRGRTSIYYSQHRIEADKIEPSQTYTQVMPRDISPVDVGPSTEGLLVRLSGAVSGSSWPSIYLNGGATRIYFADGTRIKNPKAEAGDYLTVVGIVSRWNDNYRVMPRFASDIILSKTIQNTQWLDTTLGALRSLPMGTRVRFTAQVTAPPGSLGEERMYVGSGGLGIALHLTNDKYPKLIEGDVVQVQGVLDTYHKERIVRLESGSDITRLSVGAPVQPVRVSTSKIGRDLEGALVTIAAPITARSWPSLYMNDGSGEVVVKIDEGTGIPRFEGGKHDFAQITGIVSRWDDTWRLLPRKASDIQIVTIPKGMPATGQGGSRS</sequence>
<keyword evidence="3" id="KW-0547">Nucleotide-binding</keyword>
<feature type="region of interest" description="Disordered" evidence="1">
    <location>
        <begin position="167"/>
        <end position="193"/>
    </location>
</feature>
<dbReference type="eggNOG" id="COG2374">
    <property type="taxonomic scope" value="Bacteria"/>
</dbReference>
<keyword evidence="3" id="KW-0347">Helicase</keyword>
<dbReference type="Proteomes" id="UP000000323">
    <property type="component" value="Chromosome 1"/>
</dbReference>
<dbReference type="AlphaFoldDB" id="D1CER1"/>
<gene>
    <name evidence="3" type="ordered locus">Tter_0496</name>
</gene>
<evidence type="ECO:0000256" key="1">
    <source>
        <dbReference type="SAM" id="MobiDB-lite"/>
    </source>
</evidence>
<feature type="chain" id="PRO_5003022009" evidence="2">
    <location>
        <begin position="33"/>
        <end position="765"/>
    </location>
</feature>
<evidence type="ECO:0000256" key="2">
    <source>
        <dbReference type="SAM" id="SignalP"/>
    </source>
</evidence>
<dbReference type="KEGG" id="ttr:Tter_0496"/>
<dbReference type="RefSeq" id="WP_012874452.1">
    <property type="nucleotide sequence ID" value="NC_013525.1"/>
</dbReference>
<accession>D1CER1</accession>
<organism evidence="3 4">
    <name type="scientific">Thermobaculum terrenum (strain ATCC BAA-798 / CCMEE 7001 / YNP1)</name>
    <dbReference type="NCBI Taxonomy" id="525904"/>
    <lineage>
        <taxon>Bacteria</taxon>
        <taxon>Bacillati</taxon>
        <taxon>Chloroflexota</taxon>
        <taxon>Chloroflexia</taxon>
        <taxon>Candidatus Thermobaculales</taxon>
        <taxon>Candidatus Thermobaculaceae</taxon>
        <taxon>Thermobaculum</taxon>
    </lineage>
</organism>
<proteinExistence type="predicted"/>
<name>D1CER1_THET1</name>
<feature type="compositionally biased region" description="Pro residues" evidence="1">
    <location>
        <begin position="176"/>
        <end position="186"/>
    </location>
</feature>
<keyword evidence="3" id="KW-0067">ATP-binding</keyword>
<feature type="signal peptide" evidence="2">
    <location>
        <begin position="1"/>
        <end position="32"/>
    </location>
</feature>
<protein>
    <submittedName>
        <fullName evidence="3">Nucleic acid binding OB-fold tRNA/helicase-type</fullName>
    </submittedName>
</protein>
<evidence type="ECO:0000313" key="4">
    <source>
        <dbReference type="Proteomes" id="UP000000323"/>
    </source>
</evidence>
<keyword evidence="4" id="KW-1185">Reference proteome</keyword>
<dbReference type="EMBL" id="CP001825">
    <property type="protein sequence ID" value="ACZ41417.1"/>
    <property type="molecule type" value="Genomic_DNA"/>
</dbReference>
<keyword evidence="3" id="KW-0378">Hydrolase</keyword>
<reference evidence="4" key="1">
    <citation type="journal article" date="2010" name="Stand. Genomic Sci.">
        <title>Complete genome sequence of 'Thermobaculum terrenum' type strain (YNP1).</title>
        <authorList>
            <person name="Kiss H."/>
            <person name="Cleland D."/>
            <person name="Lapidus A."/>
            <person name="Lucas S."/>
            <person name="Glavina Del Rio T."/>
            <person name="Nolan M."/>
            <person name="Tice H."/>
            <person name="Han C."/>
            <person name="Goodwin L."/>
            <person name="Pitluck S."/>
            <person name="Liolios K."/>
            <person name="Ivanova N."/>
            <person name="Mavromatis K."/>
            <person name="Ovchinnikova G."/>
            <person name="Pati A."/>
            <person name="Chen A."/>
            <person name="Palaniappan K."/>
            <person name="Land M."/>
            <person name="Hauser L."/>
            <person name="Chang Y."/>
            <person name="Jeffries C."/>
            <person name="Lu M."/>
            <person name="Brettin T."/>
            <person name="Detter J."/>
            <person name="Goker M."/>
            <person name="Tindall B."/>
            <person name="Beck B."/>
            <person name="McDermott T."/>
            <person name="Woyke T."/>
            <person name="Bristow J."/>
            <person name="Eisen J."/>
            <person name="Markowitz V."/>
            <person name="Hugenholtz P."/>
            <person name="Kyrpides N."/>
            <person name="Klenk H."/>
            <person name="Cheng J."/>
        </authorList>
    </citation>
    <scope>NUCLEOTIDE SEQUENCE [LARGE SCALE GENOMIC DNA]</scope>
    <source>
        <strain evidence="4">ATCC BAA-798 / YNP1</strain>
    </source>
</reference>
<dbReference type="GO" id="GO:0004386">
    <property type="term" value="F:helicase activity"/>
    <property type="evidence" value="ECO:0007669"/>
    <property type="project" value="UniProtKB-KW"/>
</dbReference>
<feature type="region of interest" description="Disordered" evidence="1">
    <location>
        <begin position="133"/>
        <end position="154"/>
    </location>
</feature>